<dbReference type="Proteomes" id="UP001307889">
    <property type="component" value="Chromosome 14"/>
</dbReference>
<sequence>METVLIFLPKSLSTYDENGYLLGRFSPKNATASDCFYVLAADDSCLNDEVIGSFQASNSKRREKNSKKNYLTVSCINGQLIVNKVVKESKICPLNRCHVIEYDETSLIKSELFIPQDSLLSDDYLQEECDYFKLLAHQLKRKESASLSKTDESLPKYLQHVFALFHWLSYGLEVSRLSTYSSIGSHLREHIANLQWLIEKTWRDGGVNLQTGNLLCSLILDLLGGLAVACTLEEMTMGGRIHFFNLMASKTEDLLELIKYMIKWLMGSPAGLKLNYPLNYILGNFFLYNIYLWWTFLGLIRPLLEIGFKAFLKLGVLGIALQIAILADIFSLVTFHLYCIYIYAARLYEFQLKGLCSLSKIFLGRNRNPEPDKVDSCPYSTEQLFVGTVCFTVLLFLLPTSLVYYVVFTLIRLGFIFLGGALTHARFLLRILPIYSSIVWIAHPQLTMTTTKLMPVCGTTDAGVVTLIAQPEVSSWWQTMRLCVPQVLKKPQSVDWRGTIKHVLTGKLMYPV</sequence>
<name>A0ABN7BCX4_9HEMI</name>
<keyword evidence="3" id="KW-1185">Reference proteome</keyword>
<evidence type="ECO:0000313" key="3">
    <source>
        <dbReference type="Proteomes" id="UP001307889"/>
    </source>
</evidence>
<feature type="transmembrane region" description="Helical" evidence="1">
    <location>
        <begin position="316"/>
        <end position="344"/>
    </location>
</feature>
<organism evidence="2 3">
    <name type="scientific">Nesidiocoris tenuis</name>
    <dbReference type="NCBI Taxonomy" id="355587"/>
    <lineage>
        <taxon>Eukaryota</taxon>
        <taxon>Metazoa</taxon>
        <taxon>Ecdysozoa</taxon>
        <taxon>Arthropoda</taxon>
        <taxon>Hexapoda</taxon>
        <taxon>Insecta</taxon>
        <taxon>Pterygota</taxon>
        <taxon>Neoptera</taxon>
        <taxon>Paraneoptera</taxon>
        <taxon>Hemiptera</taxon>
        <taxon>Heteroptera</taxon>
        <taxon>Panheteroptera</taxon>
        <taxon>Cimicomorpha</taxon>
        <taxon>Miridae</taxon>
        <taxon>Dicyphina</taxon>
        <taxon>Nesidiocoris</taxon>
    </lineage>
</organism>
<protein>
    <submittedName>
        <fullName evidence="2">N-acetylglucosaminyl transferase component (Gpi1)</fullName>
    </submittedName>
</protein>
<keyword evidence="2" id="KW-0808">Transferase</keyword>
<gene>
    <name evidence="2" type="ORF">NTJ_15049</name>
</gene>
<keyword evidence="1" id="KW-1133">Transmembrane helix</keyword>
<dbReference type="EMBL" id="AP028922">
    <property type="protein sequence ID" value="BET02231.1"/>
    <property type="molecule type" value="Genomic_DNA"/>
</dbReference>
<accession>A0ABN7BCX4</accession>
<evidence type="ECO:0000256" key="1">
    <source>
        <dbReference type="SAM" id="Phobius"/>
    </source>
</evidence>
<dbReference type="PANTHER" id="PTHR21329:SF3">
    <property type="entry name" value="PHOSPHATIDYLINOSITOL N-ACETYLGLUCOSAMINYLTRANSFERASE SUBUNIT Q"/>
    <property type="match status" value="1"/>
</dbReference>
<proteinExistence type="predicted"/>
<evidence type="ECO:0000313" key="2">
    <source>
        <dbReference type="EMBL" id="BET02231.1"/>
    </source>
</evidence>
<dbReference type="GO" id="GO:0016740">
    <property type="term" value="F:transferase activity"/>
    <property type="evidence" value="ECO:0007669"/>
    <property type="project" value="UniProtKB-KW"/>
</dbReference>
<feature type="transmembrane region" description="Helical" evidence="1">
    <location>
        <begin position="285"/>
        <end position="304"/>
    </location>
</feature>
<dbReference type="Pfam" id="PF05024">
    <property type="entry name" value="Gpi1"/>
    <property type="match status" value="1"/>
</dbReference>
<reference evidence="2 3" key="1">
    <citation type="submission" date="2023-09" db="EMBL/GenBank/DDBJ databases">
        <title>Nesidiocoris tenuis whole genome shotgun sequence.</title>
        <authorList>
            <person name="Shibata T."/>
            <person name="Shimoda M."/>
            <person name="Kobayashi T."/>
            <person name="Uehara T."/>
        </authorList>
    </citation>
    <scope>NUCLEOTIDE SEQUENCE [LARGE SCALE GENOMIC DNA]</scope>
    <source>
        <strain evidence="2 3">Japan</strain>
    </source>
</reference>
<dbReference type="PANTHER" id="PTHR21329">
    <property type="entry name" value="PHOSPHATIDYLINOSITOL N-ACETYLGLUCOSAMINYLTRANSFERASE SUBUNIT Q-RELATED"/>
    <property type="match status" value="1"/>
</dbReference>
<keyword evidence="1" id="KW-0812">Transmembrane</keyword>
<keyword evidence="1" id="KW-0472">Membrane</keyword>
<dbReference type="InterPro" id="IPR007720">
    <property type="entry name" value="PigQ/GPI1"/>
</dbReference>